<dbReference type="GO" id="GO:0042781">
    <property type="term" value="F:3'-tRNA processing endoribonuclease activity"/>
    <property type="evidence" value="ECO:0007669"/>
    <property type="project" value="TreeGrafter"/>
</dbReference>
<organism evidence="9 10">
    <name type="scientific">candidate division WOR-3 bacterium</name>
    <dbReference type="NCBI Taxonomy" id="2052148"/>
    <lineage>
        <taxon>Bacteria</taxon>
        <taxon>Bacteria division WOR-3</taxon>
    </lineage>
</organism>
<dbReference type="InterPro" id="IPR014721">
    <property type="entry name" value="Ribsml_uS5_D2-typ_fold_subgr"/>
</dbReference>
<dbReference type="HAMAP" id="MF_00227">
    <property type="entry name" value="RNase_P"/>
    <property type="match status" value="1"/>
</dbReference>
<dbReference type="NCBIfam" id="TIGR00188">
    <property type="entry name" value="rnpA"/>
    <property type="match status" value="1"/>
</dbReference>
<proteinExistence type="inferred from homology"/>
<dbReference type="InterPro" id="IPR020568">
    <property type="entry name" value="Ribosomal_Su5_D2-typ_SF"/>
</dbReference>
<comment type="similarity">
    <text evidence="7">Belongs to the RnpA family.</text>
</comment>
<reference evidence="9" key="1">
    <citation type="submission" date="2019-03" db="EMBL/GenBank/DDBJ databases">
        <title>Lake Tanganyika Metagenome-Assembled Genomes (MAGs).</title>
        <authorList>
            <person name="Tran P."/>
        </authorList>
    </citation>
    <scope>NUCLEOTIDE SEQUENCE</scope>
    <source>
        <strain evidence="9">K_DeepCast_150m_m2_040</strain>
    </source>
</reference>
<keyword evidence="4 7" id="KW-0255">Endonuclease</keyword>
<dbReference type="InterPro" id="IPR000100">
    <property type="entry name" value="RNase_P"/>
</dbReference>
<keyword evidence="2 7" id="KW-0819">tRNA processing</keyword>
<evidence type="ECO:0000313" key="10">
    <source>
        <dbReference type="Proteomes" id="UP000779900"/>
    </source>
</evidence>
<evidence type="ECO:0000256" key="4">
    <source>
        <dbReference type="ARBA" id="ARBA00022759"/>
    </source>
</evidence>
<gene>
    <name evidence="7 9" type="primary">rnpA</name>
    <name evidence="9" type="ORF">FJY68_10275</name>
</gene>
<dbReference type="GO" id="GO:0030677">
    <property type="term" value="C:ribonuclease P complex"/>
    <property type="evidence" value="ECO:0007669"/>
    <property type="project" value="TreeGrafter"/>
</dbReference>
<dbReference type="PANTHER" id="PTHR33992">
    <property type="entry name" value="RIBONUCLEASE P PROTEIN COMPONENT"/>
    <property type="match status" value="1"/>
</dbReference>
<dbReference type="GO" id="GO:0000049">
    <property type="term" value="F:tRNA binding"/>
    <property type="evidence" value="ECO:0007669"/>
    <property type="project" value="UniProtKB-UniRule"/>
</dbReference>
<dbReference type="Gene3D" id="3.30.230.10">
    <property type="match status" value="1"/>
</dbReference>
<dbReference type="Pfam" id="PF00825">
    <property type="entry name" value="Ribonuclease_P"/>
    <property type="match status" value="1"/>
</dbReference>
<evidence type="ECO:0000256" key="2">
    <source>
        <dbReference type="ARBA" id="ARBA00022694"/>
    </source>
</evidence>
<comment type="subunit">
    <text evidence="7">Consists of a catalytic RNA component (M1 or rnpB) and a protein subunit.</text>
</comment>
<evidence type="ECO:0000313" key="9">
    <source>
        <dbReference type="EMBL" id="MBM3332213.1"/>
    </source>
</evidence>
<dbReference type="GO" id="GO:0001682">
    <property type="term" value="P:tRNA 5'-leader removal"/>
    <property type="evidence" value="ECO:0007669"/>
    <property type="project" value="UniProtKB-UniRule"/>
</dbReference>
<evidence type="ECO:0000256" key="6">
    <source>
        <dbReference type="ARBA" id="ARBA00022884"/>
    </source>
</evidence>
<evidence type="ECO:0000256" key="3">
    <source>
        <dbReference type="ARBA" id="ARBA00022722"/>
    </source>
</evidence>
<dbReference type="AlphaFoldDB" id="A0A937XIB0"/>
<accession>A0A937XIB0</accession>
<dbReference type="EC" id="3.1.26.5" evidence="7 8"/>
<evidence type="ECO:0000256" key="1">
    <source>
        <dbReference type="ARBA" id="ARBA00002663"/>
    </source>
</evidence>
<keyword evidence="3 7" id="KW-0540">Nuclease</keyword>
<comment type="caution">
    <text evidence="9">The sequence shown here is derived from an EMBL/GenBank/DDBJ whole genome shotgun (WGS) entry which is preliminary data.</text>
</comment>
<name>A0A937XIB0_UNCW3</name>
<dbReference type="PANTHER" id="PTHR33992:SF1">
    <property type="entry name" value="RIBONUCLEASE P PROTEIN COMPONENT"/>
    <property type="match status" value="1"/>
</dbReference>
<dbReference type="PROSITE" id="PS00648">
    <property type="entry name" value="RIBONUCLEASE_P"/>
    <property type="match status" value="1"/>
</dbReference>
<dbReference type="InterPro" id="IPR020539">
    <property type="entry name" value="RNase_P_CS"/>
</dbReference>
<keyword evidence="5 7" id="KW-0378">Hydrolase</keyword>
<dbReference type="EMBL" id="VGIR01000067">
    <property type="protein sequence ID" value="MBM3332213.1"/>
    <property type="molecule type" value="Genomic_DNA"/>
</dbReference>
<dbReference type="SUPFAM" id="SSF54211">
    <property type="entry name" value="Ribosomal protein S5 domain 2-like"/>
    <property type="match status" value="1"/>
</dbReference>
<evidence type="ECO:0000256" key="8">
    <source>
        <dbReference type="NCBIfam" id="TIGR00188"/>
    </source>
</evidence>
<keyword evidence="6 7" id="KW-0694">RNA-binding</keyword>
<protein>
    <recommendedName>
        <fullName evidence="7 8">Ribonuclease P protein component</fullName>
        <shortName evidence="7">RNase P protein</shortName>
        <shortName evidence="7">RNaseP protein</shortName>
        <ecNumber evidence="7 8">3.1.26.5</ecNumber>
    </recommendedName>
    <alternativeName>
        <fullName evidence="7">Protein C5</fullName>
    </alternativeName>
</protein>
<evidence type="ECO:0000256" key="5">
    <source>
        <dbReference type="ARBA" id="ARBA00022801"/>
    </source>
</evidence>
<sequence>MTESLARAEIVRRRRDVARVKRVGMKVGTRYLSLRCAPSPDSPTDNPALPDLPTRRVAFLLPRGVGNAVARNRLKRRLREIFRRNKEWFPAGYDYLIQPTVAAGKLPFAVLLEHTLRATEVQRTKQQGQSNG</sequence>
<comment type="catalytic activity">
    <reaction evidence="7">
        <text>Endonucleolytic cleavage of RNA, removing 5'-extranucleotides from tRNA precursor.</text>
        <dbReference type="EC" id="3.1.26.5"/>
    </reaction>
</comment>
<dbReference type="GO" id="GO:0004526">
    <property type="term" value="F:ribonuclease P activity"/>
    <property type="evidence" value="ECO:0007669"/>
    <property type="project" value="UniProtKB-UniRule"/>
</dbReference>
<evidence type="ECO:0000256" key="7">
    <source>
        <dbReference type="HAMAP-Rule" id="MF_00227"/>
    </source>
</evidence>
<dbReference type="Proteomes" id="UP000779900">
    <property type="component" value="Unassembled WGS sequence"/>
</dbReference>
<comment type="function">
    <text evidence="1 7">RNaseP catalyzes the removal of the 5'-leader sequence from pre-tRNA to produce the mature 5'-terminus. It can also cleave other RNA substrates such as 4.5S RNA. The protein component plays an auxiliary but essential role in vivo by binding to the 5'-leader sequence and broadening the substrate specificity of the ribozyme.</text>
</comment>